<evidence type="ECO:0000313" key="1">
    <source>
        <dbReference type="EMBL" id="KAK9238230.1"/>
    </source>
</evidence>
<keyword evidence="2" id="KW-1185">Reference proteome</keyword>
<reference evidence="2" key="1">
    <citation type="journal article" date="2024" name="Front. Bioeng. Biotechnol.">
        <title>Genome-scale model development and genomic sequencing of the oleaginous clade Lipomyces.</title>
        <authorList>
            <person name="Czajka J.J."/>
            <person name="Han Y."/>
            <person name="Kim J."/>
            <person name="Mondo S.J."/>
            <person name="Hofstad B.A."/>
            <person name="Robles A."/>
            <person name="Haridas S."/>
            <person name="Riley R."/>
            <person name="LaButti K."/>
            <person name="Pangilinan J."/>
            <person name="Andreopoulos W."/>
            <person name="Lipzen A."/>
            <person name="Yan J."/>
            <person name="Wang M."/>
            <person name="Ng V."/>
            <person name="Grigoriev I.V."/>
            <person name="Spatafora J.W."/>
            <person name="Magnuson J.K."/>
            <person name="Baker S.E."/>
            <person name="Pomraning K.R."/>
        </authorList>
    </citation>
    <scope>NUCLEOTIDE SEQUENCE [LARGE SCALE GENOMIC DNA]</scope>
    <source>
        <strain evidence="2">CBS 7786</strain>
    </source>
</reference>
<dbReference type="Proteomes" id="UP001433508">
    <property type="component" value="Unassembled WGS sequence"/>
</dbReference>
<protein>
    <submittedName>
        <fullName evidence="1">Uncharacterized protein</fullName>
    </submittedName>
</protein>
<organism evidence="1 2">
    <name type="scientific">Lipomyces kononenkoae</name>
    <name type="common">Yeast</name>
    <dbReference type="NCBI Taxonomy" id="34357"/>
    <lineage>
        <taxon>Eukaryota</taxon>
        <taxon>Fungi</taxon>
        <taxon>Dikarya</taxon>
        <taxon>Ascomycota</taxon>
        <taxon>Saccharomycotina</taxon>
        <taxon>Lipomycetes</taxon>
        <taxon>Lipomycetales</taxon>
        <taxon>Lipomycetaceae</taxon>
        <taxon>Lipomyces</taxon>
    </lineage>
</organism>
<comment type="caution">
    <text evidence="1">The sequence shown here is derived from an EMBL/GenBank/DDBJ whole genome shotgun (WGS) entry which is preliminary data.</text>
</comment>
<name>A0ACC3T3E6_LIPKO</name>
<evidence type="ECO:0000313" key="2">
    <source>
        <dbReference type="Proteomes" id="UP001433508"/>
    </source>
</evidence>
<dbReference type="EMBL" id="MU971359">
    <property type="protein sequence ID" value="KAK9238230.1"/>
    <property type="molecule type" value="Genomic_DNA"/>
</dbReference>
<sequence length="331" mass="36937">MPDVFNFTFNDIPDLEGKVAIVTGGNSGLGEVISRELARKGCKVYIASRSQARAEAAMARIKTSIGTDEKLTFLELDLERMGGAVAAAKSFMKLESRLDILVANAGLGGIKSELTPDGYERTFGVNHLGHFAFVTTLLPLVIKTADDNAESQVRIVIMSSKAYEQAHPIDLENVRTTYHSKFAFSTLRDLLQRYARSKLANLYFMRELADLVKDRKNIYVNASHPGLVYTNIFNLSTSPLPWYMRYIGELHAKWFGINVNDGAKTALFLAADRRVIENDIKGALMYPGPTNGFVYYSNIYIREINKLGMDVQSREKLWQFSEAALAKALQS</sequence>
<proteinExistence type="predicted"/>
<gene>
    <name evidence="1" type="ORF">V1525DRAFT_375583</name>
</gene>
<accession>A0ACC3T3E6</accession>